<name>A0ABT3X123_9BACL</name>
<comment type="caution">
    <text evidence="2">The sequence shown here is derived from an EMBL/GenBank/DDBJ whole genome shotgun (WGS) entry which is preliminary data.</text>
</comment>
<feature type="domain" description="Toprim" evidence="1">
    <location>
        <begin position="6"/>
        <end position="91"/>
    </location>
</feature>
<sequence>MTADARKVIIVEGKTDRKRLQEILAEPVEILCTYGTLSEEKIEDLILPLQDEEDVYILVDADDSGNKLRSQLKRELPNARHLYTRKMYREVATTPIEYLAELLLRHHFEVRDEYLGMGGAGGEEMTPF</sequence>
<evidence type="ECO:0000259" key="1">
    <source>
        <dbReference type="PROSITE" id="PS50880"/>
    </source>
</evidence>
<dbReference type="Gene3D" id="3.40.1360.10">
    <property type="match status" value="1"/>
</dbReference>
<dbReference type="RefSeq" id="WP_267150910.1">
    <property type="nucleotide sequence ID" value="NZ_JAPMLT010000002.1"/>
</dbReference>
<accession>A0ABT3X123</accession>
<dbReference type="InterPro" id="IPR034141">
    <property type="entry name" value="TOPRIM_RNase_M5-like"/>
</dbReference>
<evidence type="ECO:0000313" key="2">
    <source>
        <dbReference type="EMBL" id="MCX7569678.1"/>
    </source>
</evidence>
<dbReference type="PANTHER" id="PTHR39156">
    <property type="entry name" value="RIBONUCLEASE M5"/>
    <property type="match status" value="1"/>
</dbReference>
<gene>
    <name evidence="2" type="ORF">OS242_06850</name>
</gene>
<keyword evidence="3" id="KW-1185">Reference proteome</keyword>
<organism evidence="2 3">
    <name type="scientific">Tumebacillus lacus</name>
    <dbReference type="NCBI Taxonomy" id="2995335"/>
    <lineage>
        <taxon>Bacteria</taxon>
        <taxon>Bacillati</taxon>
        <taxon>Bacillota</taxon>
        <taxon>Bacilli</taxon>
        <taxon>Bacillales</taxon>
        <taxon>Alicyclobacillaceae</taxon>
        <taxon>Tumebacillus</taxon>
    </lineage>
</organism>
<proteinExistence type="predicted"/>
<protein>
    <recommendedName>
        <fullName evidence="1">Toprim domain-containing protein</fullName>
    </recommendedName>
</protein>
<dbReference type="SUPFAM" id="SSF110455">
    <property type="entry name" value="Toprim domain"/>
    <property type="match status" value="1"/>
</dbReference>
<evidence type="ECO:0000313" key="3">
    <source>
        <dbReference type="Proteomes" id="UP001208017"/>
    </source>
</evidence>
<dbReference type="Pfam" id="PF01751">
    <property type="entry name" value="Toprim"/>
    <property type="match status" value="1"/>
</dbReference>
<dbReference type="SMART" id="SM00493">
    <property type="entry name" value="TOPRIM"/>
    <property type="match status" value="1"/>
</dbReference>
<dbReference type="EMBL" id="JAPMLT010000002">
    <property type="protein sequence ID" value="MCX7569678.1"/>
    <property type="molecule type" value="Genomic_DNA"/>
</dbReference>
<dbReference type="PROSITE" id="PS50880">
    <property type="entry name" value="TOPRIM"/>
    <property type="match status" value="1"/>
</dbReference>
<dbReference type="CDD" id="cd01027">
    <property type="entry name" value="TOPRIM_RNase_M5_like"/>
    <property type="match status" value="1"/>
</dbReference>
<reference evidence="2 3" key="1">
    <citation type="submission" date="2022-11" db="EMBL/GenBank/DDBJ databases">
        <title>Study of microbial diversity in lake waters.</title>
        <authorList>
            <person name="Zhang J."/>
        </authorList>
    </citation>
    <scope>NUCLEOTIDE SEQUENCE [LARGE SCALE GENOMIC DNA]</scope>
    <source>
        <strain evidence="2 3">DT12</strain>
    </source>
</reference>
<dbReference type="Proteomes" id="UP001208017">
    <property type="component" value="Unassembled WGS sequence"/>
</dbReference>
<dbReference type="InterPro" id="IPR006171">
    <property type="entry name" value="TOPRIM_dom"/>
</dbReference>
<dbReference type="PANTHER" id="PTHR39156:SF2">
    <property type="entry name" value="DNA PRIMASE (BACTERIAL TYPE) AND SMALL PRIMASE-LIKE PROTEINS"/>
    <property type="match status" value="1"/>
</dbReference>